<keyword evidence="5" id="KW-0271">Exosome</keyword>
<dbReference type="InterPro" id="IPR036345">
    <property type="entry name" value="ExoRNase_PH_dom2_sf"/>
</dbReference>
<evidence type="ECO:0000256" key="2">
    <source>
        <dbReference type="ARBA" id="ARBA00004604"/>
    </source>
</evidence>
<dbReference type="GO" id="GO:0034473">
    <property type="term" value="P:U1 snRNA 3'-end processing"/>
    <property type="evidence" value="ECO:0007669"/>
    <property type="project" value="TreeGrafter"/>
</dbReference>
<dbReference type="Pfam" id="PF01138">
    <property type="entry name" value="RNase_PH"/>
    <property type="match status" value="1"/>
</dbReference>
<dbReference type="EMBL" id="ML769399">
    <property type="protein sequence ID" value="KAE9406909.1"/>
    <property type="molecule type" value="Genomic_DNA"/>
</dbReference>
<dbReference type="GO" id="GO:0034476">
    <property type="term" value="P:U5 snRNA 3'-end processing"/>
    <property type="evidence" value="ECO:0007669"/>
    <property type="project" value="TreeGrafter"/>
</dbReference>
<comment type="subcellular location">
    <subcellularLocation>
        <location evidence="1">Cytoplasm</location>
    </subcellularLocation>
    <subcellularLocation>
        <location evidence="2">Nucleus</location>
        <location evidence="2">Nucleolus</location>
    </subcellularLocation>
</comment>
<keyword evidence="4" id="KW-0963">Cytoplasm</keyword>
<organism evidence="8 9">
    <name type="scientific">Gymnopus androsaceus JB14</name>
    <dbReference type="NCBI Taxonomy" id="1447944"/>
    <lineage>
        <taxon>Eukaryota</taxon>
        <taxon>Fungi</taxon>
        <taxon>Dikarya</taxon>
        <taxon>Basidiomycota</taxon>
        <taxon>Agaricomycotina</taxon>
        <taxon>Agaricomycetes</taxon>
        <taxon>Agaricomycetidae</taxon>
        <taxon>Agaricales</taxon>
        <taxon>Marasmiineae</taxon>
        <taxon>Omphalotaceae</taxon>
        <taxon>Gymnopus</taxon>
    </lineage>
</organism>
<feature type="domain" description="Exoribonuclease phosphorolytic" evidence="7">
    <location>
        <begin position="31"/>
        <end position="170"/>
    </location>
</feature>
<evidence type="ECO:0000256" key="4">
    <source>
        <dbReference type="ARBA" id="ARBA00022490"/>
    </source>
</evidence>
<gene>
    <name evidence="8" type="ORF">BT96DRAFT_192038</name>
</gene>
<keyword evidence="8" id="KW-0689">Ribosomal protein</keyword>
<dbReference type="GO" id="GO:0071038">
    <property type="term" value="P:TRAMP-dependent tRNA surveillance pathway"/>
    <property type="evidence" value="ECO:0007669"/>
    <property type="project" value="TreeGrafter"/>
</dbReference>
<comment type="similarity">
    <text evidence="3">Belongs to the RNase PH family.</text>
</comment>
<dbReference type="AlphaFoldDB" id="A0A6A4I885"/>
<evidence type="ECO:0000256" key="3">
    <source>
        <dbReference type="ARBA" id="ARBA00006678"/>
    </source>
</evidence>
<name>A0A6A4I885_9AGAR</name>
<dbReference type="GO" id="GO:0000467">
    <property type="term" value="P:exonucleolytic trimming to generate mature 3'-end of 5.8S rRNA from tricistronic rRNA transcript (SSU-rRNA, 5.8S rRNA, LSU-rRNA)"/>
    <property type="evidence" value="ECO:0007669"/>
    <property type="project" value="TreeGrafter"/>
</dbReference>
<dbReference type="GO" id="GO:0071028">
    <property type="term" value="P:nuclear mRNA surveillance"/>
    <property type="evidence" value="ECO:0007669"/>
    <property type="project" value="TreeGrafter"/>
</dbReference>
<keyword evidence="8" id="KW-0687">Ribonucleoprotein</keyword>
<dbReference type="GO" id="GO:0034475">
    <property type="term" value="P:U4 snRNA 3'-end processing"/>
    <property type="evidence" value="ECO:0007669"/>
    <property type="project" value="TreeGrafter"/>
</dbReference>
<dbReference type="Proteomes" id="UP000799118">
    <property type="component" value="Unassembled WGS sequence"/>
</dbReference>
<dbReference type="GO" id="GO:0005730">
    <property type="term" value="C:nucleolus"/>
    <property type="evidence" value="ECO:0007669"/>
    <property type="project" value="UniProtKB-SubCell"/>
</dbReference>
<dbReference type="GO" id="GO:0000177">
    <property type="term" value="C:cytoplasmic exosome (RNase complex)"/>
    <property type="evidence" value="ECO:0007669"/>
    <property type="project" value="TreeGrafter"/>
</dbReference>
<dbReference type="GO" id="GO:0035925">
    <property type="term" value="F:mRNA 3'-UTR AU-rich region binding"/>
    <property type="evidence" value="ECO:0007669"/>
    <property type="project" value="TreeGrafter"/>
</dbReference>
<dbReference type="InterPro" id="IPR027408">
    <property type="entry name" value="PNPase/RNase_PH_dom_sf"/>
</dbReference>
<dbReference type="GO" id="GO:0016075">
    <property type="term" value="P:rRNA catabolic process"/>
    <property type="evidence" value="ECO:0007669"/>
    <property type="project" value="TreeGrafter"/>
</dbReference>
<dbReference type="GO" id="GO:0071035">
    <property type="term" value="P:nuclear polyadenylation-dependent rRNA catabolic process"/>
    <property type="evidence" value="ECO:0007669"/>
    <property type="project" value="TreeGrafter"/>
</dbReference>
<evidence type="ECO:0000256" key="1">
    <source>
        <dbReference type="ARBA" id="ARBA00004496"/>
    </source>
</evidence>
<dbReference type="PANTHER" id="PTHR11097:SF8">
    <property type="entry name" value="EXOSOME COMPLEX COMPONENT RRP42"/>
    <property type="match status" value="1"/>
</dbReference>
<keyword evidence="9" id="KW-1185">Reference proteome</keyword>
<protein>
    <recommendedName>
        <fullName evidence="6">Ribosomal RNA-processing protein 42</fullName>
    </recommendedName>
</protein>
<dbReference type="OrthoDB" id="272245at2759"/>
<evidence type="ECO:0000313" key="8">
    <source>
        <dbReference type="EMBL" id="KAE9406909.1"/>
    </source>
</evidence>
<dbReference type="SUPFAM" id="SSF54211">
    <property type="entry name" value="Ribosomal protein S5 domain 2-like"/>
    <property type="match status" value="1"/>
</dbReference>
<dbReference type="PANTHER" id="PTHR11097">
    <property type="entry name" value="EXOSOME COMPLEX EXONUCLEASE RIBOSOMAL RNA PROCESSING PROTEIN"/>
    <property type="match status" value="1"/>
</dbReference>
<dbReference type="InterPro" id="IPR001247">
    <property type="entry name" value="ExoRNase_PH_dom1"/>
</dbReference>
<evidence type="ECO:0000256" key="6">
    <source>
        <dbReference type="ARBA" id="ARBA00042523"/>
    </source>
</evidence>
<dbReference type="GO" id="GO:0000176">
    <property type="term" value="C:nuclear exosome (RNase complex)"/>
    <property type="evidence" value="ECO:0007669"/>
    <property type="project" value="UniProtKB-ARBA"/>
</dbReference>
<reference evidence="8" key="1">
    <citation type="journal article" date="2019" name="Environ. Microbiol.">
        <title>Fungal ecological strategies reflected in gene transcription - a case study of two litter decomposers.</title>
        <authorList>
            <person name="Barbi F."/>
            <person name="Kohler A."/>
            <person name="Barry K."/>
            <person name="Baskaran P."/>
            <person name="Daum C."/>
            <person name="Fauchery L."/>
            <person name="Ihrmark K."/>
            <person name="Kuo A."/>
            <person name="LaButti K."/>
            <person name="Lipzen A."/>
            <person name="Morin E."/>
            <person name="Grigoriev I.V."/>
            <person name="Henrissat B."/>
            <person name="Lindahl B."/>
            <person name="Martin F."/>
        </authorList>
    </citation>
    <scope>NUCLEOTIDE SEQUENCE</scope>
    <source>
        <strain evidence="8">JB14</strain>
    </source>
</reference>
<dbReference type="InterPro" id="IPR020568">
    <property type="entry name" value="Ribosomal_Su5_D2-typ_SF"/>
</dbReference>
<dbReference type="SUPFAM" id="SSF55666">
    <property type="entry name" value="Ribonuclease PH domain 2-like"/>
    <property type="match status" value="1"/>
</dbReference>
<evidence type="ECO:0000256" key="5">
    <source>
        <dbReference type="ARBA" id="ARBA00022835"/>
    </source>
</evidence>
<dbReference type="Gene3D" id="3.30.230.70">
    <property type="entry name" value="GHMP Kinase, N-terminal domain"/>
    <property type="match status" value="1"/>
</dbReference>
<evidence type="ECO:0000313" key="9">
    <source>
        <dbReference type="Proteomes" id="UP000799118"/>
    </source>
</evidence>
<dbReference type="GO" id="GO:0005840">
    <property type="term" value="C:ribosome"/>
    <property type="evidence" value="ECO:0007669"/>
    <property type="project" value="UniProtKB-KW"/>
</dbReference>
<dbReference type="InterPro" id="IPR050590">
    <property type="entry name" value="Exosome_comp_Rrp42_subfam"/>
</dbReference>
<accession>A0A6A4I885</accession>
<sequence length="329" mass="36078">MTSISKAERSYIQAGLLANPPRRANGRALHDFRSISLETGVAPLSNGSARLSIGQNPHEGSGGTEIMASVKLEVESIEEDGGRIACSVSCSPSAYPHLSSGALDDLQHDLTAVLHQTLSHPSLHPKNLGIIPQKKSWLLNLDFLVMADAGNIYDALFMAARAALWDTKVPRTRSVEYKSPKTFSSASGDMDVDQDTASGFDTRKVSHAVDFEVPDYWDEGEVLEGRERWPVAVTLNLVPTIHFLDATSQEEASCSSRLLLVYSYESPSSPTVQSMRMLGSGELTIPQLKDLVKEAQKYTKDMVTALTAKLVEEDLCRNQKARDKFVKRK</sequence>
<proteinExistence type="inferred from homology"/>
<evidence type="ECO:0000259" key="7">
    <source>
        <dbReference type="Pfam" id="PF01138"/>
    </source>
</evidence>